<evidence type="ECO:0000256" key="1">
    <source>
        <dbReference type="SAM" id="MobiDB-lite"/>
    </source>
</evidence>
<name>A0A2Z7AYB7_9LAMI</name>
<feature type="compositionally biased region" description="Polar residues" evidence="1">
    <location>
        <begin position="138"/>
        <end position="148"/>
    </location>
</feature>
<dbReference type="EMBL" id="KV010828">
    <property type="protein sequence ID" value="KZV26884.1"/>
    <property type="molecule type" value="Genomic_DNA"/>
</dbReference>
<reference evidence="2 3" key="1">
    <citation type="journal article" date="2015" name="Proc. Natl. Acad. Sci. U.S.A.">
        <title>The resurrection genome of Boea hygrometrica: A blueprint for survival of dehydration.</title>
        <authorList>
            <person name="Xiao L."/>
            <person name="Yang G."/>
            <person name="Zhang L."/>
            <person name="Yang X."/>
            <person name="Zhao S."/>
            <person name="Ji Z."/>
            <person name="Zhou Q."/>
            <person name="Hu M."/>
            <person name="Wang Y."/>
            <person name="Chen M."/>
            <person name="Xu Y."/>
            <person name="Jin H."/>
            <person name="Xiao X."/>
            <person name="Hu G."/>
            <person name="Bao F."/>
            <person name="Hu Y."/>
            <person name="Wan P."/>
            <person name="Li L."/>
            <person name="Deng X."/>
            <person name="Kuang T."/>
            <person name="Xiang C."/>
            <person name="Zhu J.K."/>
            <person name="Oliver M.J."/>
            <person name="He Y."/>
        </authorList>
    </citation>
    <scope>NUCLEOTIDE SEQUENCE [LARGE SCALE GENOMIC DNA]</scope>
    <source>
        <strain evidence="3">cv. XS01</strain>
    </source>
</reference>
<accession>A0A2Z7AYB7</accession>
<proteinExistence type="predicted"/>
<keyword evidence="3" id="KW-1185">Reference proteome</keyword>
<organism evidence="2 3">
    <name type="scientific">Dorcoceras hygrometricum</name>
    <dbReference type="NCBI Taxonomy" id="472368"/>
    <lineage>
        <taxon>Eukaryota</taxon>
        <taxon>Viridiplantae</taxon>
        <taxon>Streptophyta</taxon>
        <taxon>Embryophyta</taxon>
        <taxon>Tracheophyta</taxon>
        <taxon>Spermatophyta</taxon>
        <taxon>Magnoliopsida</taxon>
        <taxon>eudicotyledons</taxon>
        <taxon>Gunneridae</taxon>
        <taxon>Pentapetalae</taxon>
        <taxon>asterids</taxon>
        <taxon>lamiids</taxon>
        <taxon>Lamiales</taxon>
        <taxon>Gesneriaceae</taxon>
        <taxon>Didymocarpoideae</taxon>
        <taxon>Trichosporeae</taxon>
        <taxon>Loxocarpinae</taxon>
        <taxon>Dorcoceras</taxon>
    </lineage>
</organism>
<evidence type="ECO:0000313" key="3">
    <source>
        <dbReference type="Proteomes" id="UP000250235"/>
    </source>
</evidence>
<protein>
    <submittedName>
        <fullName evidence="2">Mitochondrial-processing peptidase subunit alpha-like</fullName>
    </submittedName>
</protein>
<dbReference type="AlphaFoldDB" id="A0A2Z7AYB7"/>
<sequence>MMTSLLMSSTLSAPAELSSSADCDDITVDVIIAESRSCTSSQLLIVMTSSLLLIAFSRICADIITADNSSCQHHDQLDNMNNKTGKENKPSPRGTWGQTPVRSNYKTAVNSKNKMQMLCMRPGTTDEGYNQGREPKNSMHSSTESATNGGHGVCSKCGNEPLALTPHPNTRCIKQLDLPLPNL</sequence>
<feature type="region of interest" description="Disordered" evidence="1">
    <location>
        <begin position="124"/>
        <end position="150"/>
    </location>
</feature>
<gene>
    <name evidence="2" type="ORF">F511_22445</name>
</gene>
<dbReference type="Proteomes" id="UP000250235">
    <property type="component" value="Unassembled WGS sequence"/>
</dbReference>
<feature type="region of interest" description="Disordered" evidence="1">
    <location>
        <begin position="75"/>
        <end position="102"/>
    </location>
</feature>
<evidence type="ECO:0000313" key="2">
    <source>
        <dbReference type="EMBL" id="KZV26884.1"/>
    </source>
</evidence>